<dbReference type="EMBL" id="BAAFSV010000004">
    <property type="protein sequence ID" value="GAB1316872.1"/>
    <property type="molecule type" value="Genomic_DNA"/>
</dbReference>
<dbReference type="Proteomes" id="UP001628179">
    <property type="component" value="Unassembled WGS sequence"/>
</dbReference>
<comment type="caution">
    <text evidence="1">The sequence shown here is derived from an EMBL/GenBank/DDBJ whole genome shotgun (WGS) entry which is preliminary data.</text>
</comment>
<name>A0ABQ0GGJ6_9PEZI</name>
<reference evidence="1 2" key="1">
    <citation type="submission" date="2024-09" db="EMBL/GenBank/DDBJ databases">
        <title>Itraconazole resistance in Madurella fahalii resulting from another homologue of gene encoding cytochrome P450 14-alpha sterol demethylase (CYP51).</title>
        <authorList>
            <person name="Yoshioka I."/>
            <person name="Fahal A.H."/>
            <person name="Kaneko S."/>
            <person name="Yaguchi T."/>
        </authorList>
    </citation>
    <scope>NUCLEOTIDE SEQUENCE [LARGE SCALE GENOMIC DNA]</scope>
    <source>
        <strain evidence="1 2">IFM 68171</strain>
    </source>
</reference>
<keyword evidence="2" id="KW-1185">Reference proteome</keyword>
<evidence type="ECO:0000313" key="2">
    <source>
        <dbReference type="Proteomes" id="UP001628179"/>
    </source>
</evidence>
<protein>
    <submittedName>
        <fullName evidence="1">Uncharacterized protein</fullName>
    </submittedName>
</protein>
<dbReference type="RefSeq" id="XP_070918603.1">
    <property type="nucleotide sequence ID" value="XM_071062502.1"/>
</dbReference>
<evidence type="ECO:0000313" key="1">
    <source>
        <dbReference type="EMBL" id="GAB1316872.1"/>
    </source>
</evidence>
<accession>A0ABQ0GGJ6</accession>
<dbReference type="GeneID" id="98177825"/>
<sequence>MGSVLAVRVNVVRCEEVSDGLRVTVPRCECQWSQVLEISSVDVDTGGGEKTSNNSIVALPRCVAVQGASIVLRFGVDVWSTLVQEHFDHDIVVMGDGERGCSPAPFLFYANVNGVLREEKLHNLAVVASCNVAQGCAAITIRFVGGYIVCCQNVLDLLAQ</sequence>
<gene>
    <name evidence="1" type="ORF">MFIFM68171_07082</name>
</gene>
<proteinExistence type="predicted"/>
<organism evidence="1 2">
    <name type="scientific">Madurella fahalii</name>
    <dbReference type="NCBI Taxonomy" id="1157608"/>
    <lineage>
        <taxon>Eukaryota</taxon>
        <taxon>Fungi</taxon>
        <taxon>Dikarya</taxon>
        <taxon>Ascomycota</taxon>
        <taxon>Pezizomycotina</taxon>
        <taxon>Sordariomycetes</taxon>
        <taxon>Sordariomycetidae</taxon>
        <taxon>Sordariales</taxon>
        <taxon>Sordariales incertae sedis</taxon>
        <taxon>Madurella</taxon>
    </lineage>
</organism>